<gene>
    <name evidence="8" type="ORF">LAME_0B06634G</name>
</gene>
<sequence length="823" mass="94079">MAGSQLKNLKKSLKEQGFTGQTNVKGSKKGSKRQAKEYDREEKAQRIAKIREQFNPFELKVNRDKKTTQTGKNASLKAVGKPGISKQIGEERRLVAHEAHQRRKNRLGGLTDRRFGERNKNLTEEEKMLERFTRERQAQSSSKKSLFNLEDDDEGDDFGAAGDEDLYGGTLTHYGQSLALEDDFQDDDLGLEQSKRSASAFDGDEDDESRPAKKKTKAEVMKEVIAKSKFYKHERQKAQEKLVEDIEDVDEEFDDIMSELSTISKQKPKLPAESGASDKQYDTKVRELGLERRAVPADRTKTQEEIDQENAEKREKLEQARIDRMNGMAGIDVDEDRGVEDLGDDFWEGDNSEEEEEFGEHIDNGFAMDDVQLPGDKGEKGRSSGSKAVAILACPQSQDELMDILENHSAKDHPSLVKEIIRTYQPRLAAGNKELLGTFVGVLLRHILYVSNDYNDSNAKELGKMQNELIAILRSMAQKYNEPLSLTCREISNEIQTRFKTQRSHGLLASDLVFFTLVGYIFSTSDHYHLVATPSNVLMGELLEQTKLNTFQNIAFCAVLARISLTYQRLAKRFVPELVYFFEKSLTTLLPISEASKLEKGLTKVICDTNDLKAPPKITAKSMEKSTLSLRLISDQKRQVSDSDKIALLCNIFTSMEEAITQIWKDMSCFPELAVTVKPILMAYCEQYPNLETLRVIVEKIERFEAFSEHFPLALQNHRPLSIPMHTPKFEENFNPDKKSNDPDRTRNEVNKVKAQLKKERKFTMKEIRKDTKFEARQQIDQKKKEYSDYHAKMARIVNQISTEEGAEKGKYEREKRLRNSKK</sequence>
<dbReference type="GO" id="GO:0030490">
    <property type="term" value="P:maturation of SSU-rRNA"/>
    <property type="evidence" value="ECO:0007669"/>
    <property type="project" value="TreeGrafter"/>
</dbReference>
<feature type="compositionally biased region" description="Basic and acidic residues" evidence="7">
    <location>
        <begin position="34"/>
        <end position="52"/>
    </location>
</feature>
<dbReference type="InterPro" id="IPR007276">
    <property type="entry name" value="Nop14"/>
</dbReference>
<feature type="compositionally biased region" description="Basic and acidic residues" evidence="7">
    <location>
        <begin position="806"/>
        <end position="823"/>
    </location>
</feature>
<feature type="region of interest" description="Disordered" evidence="7">
    <location>
        <begin position="1"/>
        <end position="170"/>
    </location>
</feature>
<dbReference type="AlphaFoldDB" id="A0A1G4IW50"/>
<feature type="region of interest" description="Disordered" evidence="7">
    <location>
        <begin position="727"/>
        <end position="751"/>
    </location>
</feature>
<dbReference type="Pfam" id="PF04147">
    <property type="entry name" value="Nop14"/>
    <property type="match status" value="2"/>
</dbReference>
<keyword evidence="5" id="KW-0539">Nucleus</keyword>
<evidence type="ECO:0000256" key="3">
    <source>
        <dbReference type="ARBA" id="ARBA00022517"/>
    </source>
</evidence>
<evidence type="ECO:0000256" key="4">
    <source>
        <dbReference type="ARBA" id="ARBA00022552"/>
    </source>
</evidence>
<protein>
    <submittedName>
        <fullName evidence="8">LAME_0B06634g1_1</fullName>
    </submittedName>
</protein>
<evidence type="ECO:0000256" key="5">
    <source>
        <dbReference type="ARBA" id="ARBA00023242"/>
    </source>
</evidence>
<dbReference type="EMBL" id="LT598478">
    <property type="protein sequence ID" value="SCU81347.1"/>
    <property type="molecule type" value="Genomic_DNA"/>
</dbReference>
<evidence type="ECO:0000313" key="9">
    <source>
        <dbReference type="Proteomes" id="UP000191144"/>
    </source>
</evidence>
<evidence type="ECO:0000256" key="2">
    <source>
        <dbReference type="ARBA" id="ARBA00007466"/>
    </source>
</evidence>
<evidence type="ECO:0000256" key="7">
    <source>
        <dbReference type="SAM" id="MobiDB-lite"/>
    </source>
</evidence>
<dbReference type="GO" id="GO:0030692">
    <property type="term" value="C:Noc4p-Nop14p complex"/>
    <property type="evidence" value="ECO:0007669"/>
    <property type="project" value="TreeGrafter"/>
</dbReference>
<feature type="region of interest" description="Disordered" evidence="7">
    <location>
        <begin position="264"/>
        <end position="313"/>
    </location>
</feature>
<dbReference type="PANTHER" id="PTHR23183:SF0">
    <property type="entry name" value="NUCLEOLAR PROTEIN 14"/>
    <property type="match status" value="1"/>
</dbReference>
<dbReference type="Proteomes" id="UP000191144">
    <property type="component" value="Chromosome B"/>
</dbReference>
<organism evidence="8 9">
    <name type="scientific">Lachancea meyersii CBS 8951</name>
    <dbReference type="NCBI Taxonomy" id="1266667"/>
    <lineage>
        <taxon>Eukaryota</taxon>
        <taxon>Fungi</taxon>
        <taxon>Dikarya</taxon>
        <taxon>Ascomycota</taxon>
        <taxon>Saccharomycotina</taxon>
        <taxon>Saccharomycetes</taxon>
        <taxon>Saccharomycetales</taxon>
        <taxon>Saccharomycetaceae</taxon>
        <taxon>Lachancea</taxon>
    </lineage>
</organism>
<reference evidence="9" key="1">
    <citation type="submission" date="2016-03" db="EMBL/GenBank/DDBJ databases">
        <authorList>
            <person name="Devillers Hugo."/>
        </authorList>
    </citation>
    <scope>NUCLEOTIDE SEQUENCE [LARGE SCALE GENOMIC DNA]</scope>
</reference>
<dbReference type="GO" id="GO:0032040">
    <property type="term" value="C:small-subunit processome"/>
    <property type="evidence" value="ECO:0007669"/>
    <property type="project" value="InterPro"/>
</dbReference>
<comment type="subcellular location">
    <subcellularLocation>
        <location evidence="1">Nucleus</location>
        <location evidence="1">Nucleolus</location>
    </subcellularLocation>
</comment>
<evidence type="ECO:0000313" key="8">
    <source>
        <dbReference type="EMBL" id="SCU81347.1"/>
    </source>
</evidence>
<evidence type="ECO:0000256" key="1">
    <source>
        <dbReference type="ARBA" id="ARBA00004604"/>
    </source>
</evidence>
<accession>A0A1G4IW50</accession>
<feature type="compositionally biased region" description="Acidic residues" evidence="7">
    <location>
        <begin position="149"/>
        <end position="166"/>
    </location>
</feature>
<dbReference type="OrthoDB" id="441771at2759"/>
<feature type="compositionally biased region" description="Basic and acidic residues" evidence="7">
    <location>
        <begin position="88"/>
        <end position="99"/>
    </location>
</feature>
<feature type="compositionally biased region" description="Basic and acidic residues" evidence="7">
    <location>
        <begin position="111"/>
        <end position="137"/>
    </location>
</feature>
<feature type="compositionally biased region" description="Basic and acidic residues" evidence="7">
    <location>
        <begin position="279"/>
        <end position="313"/>
    </location>
</feature>
<dbReference type="PANTHER" id="PTHR23183">
    <property type="entry name" value="NOP14"/>
    <property type="match status" value="1"/>
</dbReference>
<name>A0A1G4IW50_9SACH</name>
<evidence type="ECO:0000256" key="6">
    <source>
        <dbReference type="ARBA" id="ARBA00024695"/>
    </source>
</evidence>
<keyword evidence="9" id="KW-1185">Reference proteome</keyword>
<comment type="function">
    <text evidence="6">Involved in nucleolar processing of pre-18S ribosomal RNA. Has a role in the nuclear export of 40S pre-ribosomal subunit to the cytoplasm.</text>
</comment>
<comment type="similarity">
    <text evidence="2">Belongs to the NOP14 family.</text>
</comment>
<feature type="region of interest" description="Disordered" evidence="7">
    <location>
        <begin position="803"/>
        <end position="823"/>
    </location>
</feature>
<keyword evidence="3" id="KW-0690">Ribosome biogenesis</keyword>
<proteinExistence type="inferred from homology"/>
<feature type="compositionally biased region" description="Basic and acidic residues" evidence="7">
    <location>
        <begin position="728"/>
        <end position="751"/>
    </location>
</feature>
<keyword evidence="4" id="KW-0698">rRNA processing</keyword>
<feature type="region of interest" description="Disordered" evidence="7">
    <location>
        <begin position="183"/>
        <end position="218"/>
    </location>
</feature>